<accession>A0A419Q4Q5</accession>
<protein>
    <submittedName>
        <fullName evidence="1">Uncharacterized protein</fullName>
    </submittedName>
</protein>
<evidence type="ECO:0000313" key="1">
    <source>
        <dbReference type="EMBL" id="KAG5447959.1"/>
    </source>
</evidence>
<comment type="caution">
    <text evidence="1">The sequence shown here is derived from an EMBL/GenBank/DDBJ whole genome shotgun (WGS) entry which is preliminary data.</text>
</comment>
<name>A0A419Q4Q5_CLOSI</name>
<dbReference type="InParanoid" id="A0A419Q4Q5"/>
<keyword evidence="2" id="KW-1185">Reference proteome</keyword>
<organism evidence="1 2">
    <name type="scientific">Clonorchis sinensis</name>
    <name type="common">Chinese liver fluke</name>
    <dbReference type="NCBI Taxonomy" id="79923"/>
    <lineage>
        <taxon>Eukaryota</taxon>
        <taxon>Metazoa</taxon>
        <taxon>Spiralia</taxon>
        <taxon>Lophotrochozoa</taxon>
        <taxon>Platyhelminthes</taxon>
        <taxon>Trematoda</taxon>
        <taxon>Digenea</taxon>
        <taxon>Opisthorchiida</taxon>
        <taxon>Opisthorchiata</taxon>
        <taxon>Opisthorchiidae</taxon>
        <taxon>Clonorchis</taxon>
    </lineage>
</organism>
<dbReference type="Proteomes" id="UP000286415">
    <property type="component" value="Unassembled WGS sequence"/>
</dbReference>
<gene>
    <name evidence="1" type="ORF">CSKR_100925</name>
</gene>
<proteinExistence type="predicted"/>
<dbReference type="AlphaFoldDB" id="A0A419Q4Q5"/>
<dbReference type="OrthoDB" id="78947at2759"/>
<sequence length="208" mass="23101">MFNRGRDGSSGRSTNLLTERSVVRTRPLPLDFPCLGLGNLAVSQPSCFLRVAWQLGTERVLQLNSAISCNLASQREGSHPVRRTASTASKIFVITSIRQIKHCPPRSLHHSDRGSSLTPSSLVAVLGTGWLKWLEREFTDRKVRGSNPISVSRLPLSRLGQSGSIPALVLFSGSMAARHRKVSFFENEHYHRLTPVGWDDLAFSDKRK</sequence>
<evidence type="ECO:0000313" key="2">
    <source>
        <dbReference type="Proteomes" id="UP000286415"/>
    </source>
</evidence>
<dbReference type="EMBL" id="NIRI02000042">
    <property type="protein sequence ID" value="KAG5447959.1"/>
    <property type="molecule type" value="Genomic_DNA"/>
</dbReference>
<reference evidence="1 2" key="1">
    <citation type="journal article" date="2018" name="Biotechnol. Adv.">
        <title>Improved genomic resources and new bioinformatic workflow for the carcinogenic parasite Clonorchis sinensis: Biotechnological implications.</title>
        <authorList>
            <person name="Wang D."/>
            <person name="Korhonen P.K."/>
            <person name="Gasser R.B."/>
            <person name="Young N.D."/>
        </authorList>
    </citation>
    <scope>NUCLEOTIDE SEQUENCE [LARGE SCALE GENOMIC DNA]</scope>
    <source>
        <strain evidence="1">Cs-k2</strain>
    </source>
</reference>
<reference evidence="1 2" key="2">
    <citation type="journal article" date="2021" name="Genomics">
        <title>High-quality reference genome for Clonorchis sinensis.</title>
        <authorList>
            <person name="Young N.D."/>
            <person name="Stroehlein A.J."/>
            <person name="Kinkar L."/>
            <person name="Wang T."/>
            <person name="Sohn W.M."/>
            <person name="Chang B.C.H."/>
            <person name="Kaur P."/>
            <person name="Weisz D."/>
            <person name="Dudchenko O."/>
            <person name="Aiden E.L."/>
            <person name="Korhonen P.K."/>
            <person name="Gasser R.B."/>
        </authorList>
    </citation>
    <scope>NUCLEOTIDE SEQUENCE [LARGE SCALE GENOMIC DNA]</scope>
    <source>
        <strain evidence="1">Cs-k2</strain>
    </source>
</reference>